<accession>A0A0A9Y1M9</accession>
<proteinExistence type="predicted"/>
<feature type="region of interest" description="Disordered" evidence="1">
    <location>
        <begin position="88"/>
        <end position="109"/>
    </location>
</feature>
<name>A0A0A9Y1M9_LYGHE</name>
<dbReference type="InterPro" id="IPR012337">
    <property type="entry name" value="RNaseH-like_sf"/>
</dbReference>
<dbReference type="GO" id="GO:0003676">
    <property type="term" value="F:nucleic acid binding"/>
    <property type="evidence" value="ECO:0007669"/>
    <property type="project" value="InterPro"/>
</dbReference>
<dbReference type="Gene3D" id="3.30.420.10">
    <property type="entry name" value="Ribonuclease H-like superfamily/Ribonuclease H"/>
    <property type="match status" value="1"/>
</dbReference>
<evidence type="ECO:0000313" key="2">
    <source>
        <dbReference type="EMBL" id="JAG25541.1"/>
    </source>
</evidence>
<sequence length="109" mass="11781">KKSNFDPLQLQALVAKHIALKYPPECSGDRLFTDGSKLESGATASADYRESDSTANGLKISNSCSVFNAELVAIDLALKRMYDDPHSLNDAVVPSDSRSALQSLHQLKS</sequence>
<feature type="compositionally biased region" description="Polar residues" evidence="1">
    <location>
        <begin position="96"/>
        <end position="109"/>
    </location>
</feature>
<reference evidence="2" key="1">
    <citation type="journal article" date="2014" name="PLoS ONE">
        <title>Transcriptome-Based Identification of ABC Transporters in the Western Tarnished Plant Bug Lygus hesperus.</title>
        <authorList>
            <person name="Hull J.J."/>
            <person name="Chaney K."/>
            <person name="Geib S.M."/>
            <person name="Fabrick J.A."/>
            <person name="Brent C.S."/>
            <person name="Walsh D."/>
            <person name="Lavine L.C."/>
        </authorList>
    </citation>
    <scope>NUCLEOTIDE SEQUENCE</scope>
</reference>
<dbReference type="InterPro" id="IPR036397">
    <property type="entry name" value="RNaseH_sf"/>
</dbReference>
<dbReference type="AlphaFoldDB" id="A0A0A9Y1M9"/>
<feature type="non-terminal residue" evidence="2">
    <location>
        <position position="1"/>
    </location>
</feature>
<gene>
    <name evidence="2" type="primary">CASBPX1</name>
    <name evidence="2" type="ORF">CM83_105675</name>
</gene>
<feature type="non-terminal residue" evidence="2">
    <location>
        <position position="109"/>
    </location>
</feature>
<reference evidence="2" key="2">
    <citation type="submission" date="2014-07" db="EMBL/GenBank/DDBJ databases">
        <authorList>
            <person name="Hull J."/>
        </authorList>
    </citation>
    <scope>NUCLEOTIDE SEQUENCE</scope>
</reference>
<protein>
    <submittedName>
        <fullName evidence="2">Cycloartenol synthase</fullName>
    </submittedName>
</protein>
<dbReference type="EMBL" id="GBHO01018063">
    <property type="protein sequence ID" value="JAG25541.1"/>
    <property type="molecule type" value="Transcribed_RNA"/>
</dbReference>
<organism evidence="2">
    <name type="scientific">Lygus hesperus</name>
    <name type="common">Western plant bug</name>
    <dbReference type="NCBI Taxonomy" id="30085"/>
    <lineage>
        <taxon>Eukaryota</taxon>
        <taxon>Metazoa</taxon>
        <taxon>Ecdysozoa</taxon>
        <taxon>Arthropoda</taxon>
        <taxon>Hexapoda</taxon>
        <taxon>Insecta</taxon>
        <taxon>Pterygota</taxon>
        <taxon>Neoptera</taxon>
        <taxon>Paraneoptera</taxon>
        <taxon>Hemiptera</taxon>
        <taxon>Heteroptera</taxon>
        <taxon>Panheteroptera</taxon>
        <taxon>Cimicomorpha</taxon>
        <taxon>Miridae</taxon>
        <taxon>Mirini</taxon>
        <taxon>Lygus</taxon>
    </lineage>
</organism>
<evidence type="ECO:0000256" key="1">
    <source>
        <dbReference type="SAM" id="MobiDB-lite"/>
    </source>
</evidence>
<dbReference type="SUPFAM" id="SSF53098">
    <property type="entry name" value="Ribonuclease H-like"/>
    <property type="match status" value="1"/>
</dbReference>